<dbReference type="HOGENOM" id="CLU_558360_0_0_1"/>
<dbReference type="eggNOG" id="KOG4306">
    <property type="taxonomic scope" value="Eukaryota"/>
</dbReference>
<dbReference type="Proteomes" id="UP000001449">
    <property type="component" value="Chromosome 7"/>
</dbReference>
<dbReference type="InterPro" id="IPR051057">
    <property type="entry name" value="PI-PLC_domain"/>
</dbReference>
<dbReference type="InParanoid" id="B5YNG1"/>
<dbReference type="SUPFAM" id="SSF51695">
    <property type="entry name" value="PLC-like phosphodiesterases"/>
    <property type="match status" value="1"/>
</dbReference>
<dbReference type="InterPro" id="IPR000909">
    <property type="entry name" value="PLipase_C_PInositol-sp_X_dom"/>
</dbReference>
<organism evidence="2 3">
    <name type="scientific">Thalassiosira pseudonana</name>
    <name type="common">Marine diatom</name>
    <name type="synonym">Cyclotella nana</name>
    <dbReference type="NCBI Taxonomy" id="35128"/>
    <lineage>
        <taxon>Eukaryota</taxon>
        <taxon>Sar</taxon>
        <taxon>Stramenopiles</taxon>
        <taxon>Ochrophyta</taxon>
        <taxon>Bacillariophyta</taxon>
        <taxon>Coscinodiscophyceae</taxon>
        <taxon>Thalassiosirophycidae</taxon>
        <taxon>Thalassiosirales</taxon>
        <taxon>Thalassiosiraceae</taxon>
        <taxon>Thalassiosira</taxon>
    </lineage>
</organism>
<dbReference type="SMART" id="SM00148">
    <property type="entry name" value="PLCXc"/>
    <property type="match status" value="1"/>
</dbReference>
<gene>
    <name evidence="2" type="ORF">THAPS_7138</name>
</gene>
<dbReference type="InterPro" id="IPR017946">
    <property type="entry name" value="PLC-like_Pdiesterase_TIM-brl"/>
</dbReference>
<dbReference type="GeneID" id="7450680"/>
<dbReference type="Pfam" id="PF00388">
    <property type="entry name" value="PI-PLC-X"/>
    <property type="match status" value="1"/>
</dbReference>
<sequence>MNSLLKLVMPTNTDATKDRLCSALAINCCQFGCYIQAKPRCDCCHSNDDWMGKLTTLAPDLKLRNVVMPATHDSASSTISKWTLFSAVGLCQNTSIYEQLKRGARYLDIRIGGTPTSASVDDVFICHGILKGGNFGNVMEEVSEFLTENPGEFVVMEVVYVNIHEMPPEQRLRVFQLMESTFGDRMISQEDAKTWFKVKNVTLGTIRQKSKNILLLIDDRICNFTVNGKLYDDKTVAQEFGCHKNVHFMTNKWHNTQCTQQLLKSNEQFLNDVGRNEKVLVNSQFVLTPMPPSGVQDAIKLLTGVNSLRPVSLVRQLYKKDVLEKFVRDRGGDNWNLVLLDFIDLCPQFVRFLIGLNSPRTLEVLEATLATKDGDEVGVKSAAKELVKRNCTLYLLDFQQDLGLAVSEGTLHLKYKFDDDESVDCVIPFDQDTEYLICDDSFLCRDDEQD</sequence>
<name>B5YNG1_THAPS</name>
<dbReference type="KEGG" id="tps:THAPS_7138"/>
<reference evidence="2 3" key="1">
    <citation type="journal article" date="2004" name="Science">
        <title>The genome of the diatom Thalassiosira pseudonana: ecology, evolution, and metabolism.</title>
        <authorList>
            <person name="Armbrust E.V."/>
            <person name="Berges J.A."/>
            <person name="Bowler C."/>
            <person name="Green B.R."/>
            <person name="Martinez D."/>
            <person name="Putnam N.H."/>
            <person name="Zhou S."/>
            <person name="Allen A.E."/>
            <person name="Apt K.E."/>
            <person name="Bechner M."/>
            <person name="Brzezinski M.A."/>
            <person name="Chaal B.K."/>
            <person name="Chiovitti A."/>
            <person name="Davis A.K."/>
            <person name="Demarest M.S."/>
            <person name="Detter J.C."/>
            <person name="Glavina T."/>
            <person name="Goodstein D."/>
            <person name="Hadi M.Z."/>
            <person name="Hellsten U."/>
            <person name="Hildebrand M."/>
            <person name="Jenkins B.D."/>
            <person name="Jurka J."/>
            <person name="Kapitonov V.V."/>
            <person name="Kroger N."/>
            <person name="Lau W.W."/>
            <person name="Lane T.W."/>
            <person name="Larimer F.W."/>
            <person name="Lippmeier J.C."/>
            <person name="Lucas S."/>
            <person name="Medina M."/>
            <person name="Montsant A."/>
            <person name="Obornik M."/>
            <person name="Parker M.S."/>
            <person name="Palenik B."/>
            <person name="Pazour G.J."/>
            <person name="Richardson P.M."/>
            <person name="Rynearson T.A."/>
            <person name="Saito M.A."/>
            <person name="Schwartz D.C."/>
            <person name="Thamatrakoln K."/>
            <person name="Valentin K."/>
            <person name="Vardi A."/>
            <person name="Wilkerson F.P."/>
            <person name="Rokhsar D.S."/>
        </authorList>
    </citation>
    <scope>NUCLEOTIDE SEQUENCE [LARGE SCALE GENOMIC DNA]</scope>
    <source>
        <strain evidence="2 3">CCMP1335</strain>
    </source>
</reference>
<proteinExistence type="predicted"/>
<evidence type="ECO:0000313" key="2">
    <source>
        <dbReference type="EMBL" id="ACI64982.1"/>
    </source>
</evidence>
<evidence type="ECO:0000259" key="1">
    <source>
        <dbReference type="SMART" id="SM00148"/>
    </source>
</evidence>
<protein>
    <recommendedName>
        <fullName evidence="1">Phosphatidylinositol-specific phospholipase C X domain-containing protein</fullName>
    </recommendedName>
</protein>
<dbReference type="Gene3D" id="3.20.20.190">
    <property type="entry name" value="Phosphatidylinositol (PI) phosphodiesterase"/>
    <property type="match status" value="1"/>
</dbReference>
<dbReference type="OMA" id="HATESWN"/>
<feature type="domain" description="Phosphatidylinositol-specific phospholipase C X" evidence="1">
    <location>
        <begin position="59"/>
        <end position="218"/>
    </location>
</feature>
<dbReference type="PANTHER" id="PTHR13593:SF113">
    <property type="entry name" value="SI:DKEY-266F7.9"/>
    <property type="match status" value="1"/>
</dbReference>
<keyword evidence="3" id="KW-1185">Reference proteome</keyword>
<accession>B5YNG1</accession>
<dbReference type="PROSITE" id="PS50007">
    <property type="entry name" value="PIPLC_X_DOMAIN"/>
    <property type="match status" value="1"/>
</dbReference>
<dbReference type="GO" id="GO:0006629">
    <property type="term" value="P:lipid metabolic process"/>
    <property type="evidence" value="ECO:0007669"/>
    <property type="project" value="InterPro"/>
</dbReference>
<dbReference type="PaxDb" id="35128-Thaps7138"/>
<dbReference type="RefSeq" id="XP_002296265.1">
    <property type="nucleotide sequence ID" value="XM_002296229.1"/>
</dbReference>
<dbReference type="PANTHER" id="PTHR13593">
    <property type="match status" value="1"/>
</dbReference>
<dbReference type="GO" id="GO:0008081">
    <property type="term" value="F:phosphoric diester hydrolase activity"/>
    <property type="evidence" value="ECO:0000318"/>
    <property type="project" value="GO_Central"/>
</dbReference>
<dbReference type="AlphaFoldDB" id="B5YNG1"/>
<evidence type="ECO:0000313" key="3">
    <source>
        <dbReference type="Proteomes" id="UP000001449"/>
    </source>
</evidence>
<dbReference type="EMBL" id="CP001160">
    <property type="protein sequence ID" value="ACI64982.1"/>
    <property type="molecule type" value="Genomic_DNA"/>
</dbReference>
<reference evidence="2 3" key="2">
    <citation type="journal article" date="2008" name="Nature">
        <title>The Phaeodactylum genome reveals the evolutionary history of diatom genomes.</title>
        <authorList>
            <person name="Bowler C."/>
            <person name="Allen A.E."/>
            <person name="Badger J.H."/>
            <person name="Grimwood J."/>
            <person name="Jabbari K."/>
            <person name="Kuo A."/>
            <person name="Maheswari U."/>
            <person name="Martens C."/>
            <person name="Maumus F."/>
            <person name="Otillar R.P."/>
            <person name="Rayko E."/>
            <person name="Salamov A."/>
            <person name="Vandepoele K."/>
            <person name="Beszteri B."/>
            <person name="Gruber A."/>
            <person name="Heijde M."/>
            <person name="Katinka M."/>
            <person name="Mock T."/>
            <person name="Valentin K."/>
            <person name="Verret F."/>
            <person name="Berges J.A."/>
            <person name="Brownlee C."/>
            <person name="Cadoret J.P."/>
            <person name="Chiovitti A."/>
            <person name="Choi C.J."/>
            <person name="Coesel S."/>
            <person name="De Martino A."/>
            <person name="Detter J.C."/>
            <person name="Durkin C."/>
            <person name="Falciatore A."/>
            <person name="Fournet J."/>
            <person name="Haruta M."/>
            <person name="Huysman M.J."/>
            <person name="Jenkins B.D."/>
            <person name="Jiroutova K."/>
            <person name="Jorgensen R.E."/>
            <person name="Joubert Y."/>
            <person name="Kaplan A."/>
            <person name="Kroger N."/>
            <person name="Kroth P.G."/>
            <person name="La Roche J."/>
            <person name="Lindquist E."/>
            <person name="Lommer M."/>
            <person name="Martin-Jezequel V."/>
            <person name="Lopez P.J."/>
            <person name="Lucas S."/>
            <person name="Mangogna M."/>
            <person name="McGinnis K."/>
            <person name="Medlin L.K."/>
            <person name="Montsant A."/>
            <person name="Oudot-Le Secq M.P."/>
            <person name="Napoli C."/>
            <person name="Obornik M."/>
            <person name="Parker M.S."/>
            <person name="Petit J.L."/>
            <person name="Porcel B.M."/>
            <person name="Poulsen N."/>
            <person name="Robison M."/>
            <person name="Rychlewski L."/>
            <person name="Rynearson T.A."/>
            <person name="Schmutz J."/>
            <person name="Shapiro H."/>
            <person name="Siaut M."/>
            <person name="Stanley M."/>
            <person name="Sussman M.R."/>
            <person name="Taylor A.R."/>
            <person name="Vardi A."/>
            <person name="von Dassow P."/>
            <person name="Vyverman W."/>
            <person name="Willis A."/>
            <person name="Wyrwicz L.S."/>
            <person name="Rokhsar D.S."/>
            <person name="Weissenbach J."/>
            <person name="Armbrust E.V."/>
            <person name="Green B.R."/>
            <person name="Van de Peer Y."/>
            <person name="Grigoriev I.V."/>
        </authorList>
    </citation>
    <scope>NUCLEOTIDE SEQUENCE [LARGE SCALE GENOMIC DNA]</scope>
    <source>
        <strain evidence="2 3">CCMP1335</strain>
    </source>
</reference>